<dbReference type="GO" id="GO:0046872">
    <property type="term" value="F:metal ion binding"/>
    <property type="evidence" value="ECO:0007669"/>
    <property type="project" value="UniProtKB-KW"/>
</dbReference>
<dbReference type="PRINTS" id="PR00413">
    <property type="entry name" value="HADHALOGNASE"/>
</dbReference>
<evidence type="ECO:0000313" key="5">
    <source>
        <dbReference type="EMBL" id="RIE01795.1"/>
    </source>
</evidence>
<organism evidence="5 6">
    <name type="scientific">Cohnella faecalis</name>
    <dbReference type="NCBI Taxonomy" id="2315694"/>
    <lineage>
        <taxon>Bacteria</taxon>
        <taxon>Bacillati</taxon>
        <taxon>Bacillota</taxon>
        <taxon>Bacilli</taxon>
        <taxon>Bacillales</taxon>
        <taxon>Paenibacillaceae</taxon>
        <taxon>Cohnella</taxon>
    </lineage>
</organism>
<keyword evidence="3 5" id="KW-0378">Hydrolase</keyword>
<dbReference type="InterPro" id="IPR036412">
    <property type="entry name" value="HAD-like_sf"/>
</dbReference>
<dbReference type="GO" id="GO:0044281">
    <property type="term" value="P:small molecule metabolic process"/>
    <property type="evidence" value="ECO:0007669"/>
    <property type="project" value="UniProtKB-ARBA"/>
</dbReference>
<dbReference type="EMBL" id="QXJM01000039">
    <property type="protein sequence ID" value="RIE01795.1"/>
    <property type="molecule type" value="Genomic_DNA"/>
</dbReference>
<dbReference type="Gene3D" id="3.40.50.1000">
    <property type="entry name" value="HAD superfamily/HAD-like"/>
    <property type="match status" value="1"/>
</dbReference>
<protein>
    <submittedName>
        <fullName evidence="5">HAD family hydrolase</fullName>
    </submittedName>
</protein>
<name>A0A398CH52_9BACL</name>
<dbReference type="NCBIfam" id="TIGR01509">
    <property type="entry name" value="HAD-SF-IA-v3"/>
    <property type="match status" value="1"/>
</dbReference>
<accession>A0A398CH52</accession>
<evidence type="ECO:0000256" key="3">
    <source>
        <dbReference type="ARBA" id="ARBA00022801"/>
    </source>
</evidence>
<dbReference type="GO" id="GO:0016791">
    <property type="term" value="F:phosphatase activity"/>
    <property type="evidence" value="ECO:0007669"/>
    <property type="project" value="TreeGrafter"/>
</dbReference>
<evidence type="ECO:0000256" key="1">
    <source>
        <dbReference type="ARBA" id="ARBA00001946"/>
    </source>
</evidence>
<dbReference type="PANTHER" id="PTHR46470">
    <property type="entry name" value="N-ACYLNEURAMINATE-9-PHOSPHATASE"/>
    <property type="match status" value="1"/>
</dbReference>
<dbReference type="OrthoDB" id="264363at2"/>
<evidence type="ECO:0000256" key="4">
    <source>
        <dbReference type="ARBA" id="ARBA00022842"/>
    </source>
</evidence>
<evidence type="ECO:0000256" key="2">
    <source>
        <dbReference type="ARBA" id="ARBA00022723"/>
    </source>
</evidence>
<dbReference type="InterPro" id="IPR051400">
    <property type="entry name" value="HAD-like_hydrolase"/>
</dbReference>
<dbReference type="SFLD" id="SFLDG01129">
    <property type="entry name" value="C1.5:_HAD__Beta-PGM__Phosphata"/>
    <property type="match status" value="1"/>
</dbReference>
<dbReference type="InterPro" id="IPR023214">
    <property type="entry name" value="HAD_sf"/>
</dbReference>
<dbReference type="RefSeq" id="WP_119149853.1">
    <property type="nucleotide sequence ID" value="NZ_JBHSOV010000032.1"/>
</dbReference>
<comment type="cofactor">
    <cofactor evidence="1">
        <name>Mg(2+)</name>
        <dbReference type="ChEBI" id="CHEBI:18420"/>
    </cofactor>
</comment>
<sequence>MYNTYIFDLYGTLIDIHTDENSPELWERLSLHFRYSGISAEPKELAREFQEEIGRQMAAPRVKCEYPDFDMLETFETIADRRGVKPAPGWAAETVRWFRQLSMRRLQLYDGVEETLQSLKARNKKIYLLSNGQKTFVEAELRVLGIYDYFDGIAISSVAGISKPDPLFYDYLVQEYGADLSSAVMIGNDSRTDIEGARRAGIDGCYIHSNSSPDVKEVDCKYQIWDGDFHRVLKLLS</sequence>
<keyword evidence="2" id="KW-0479">Metal-binding</keyword>
<dbReference type="AlphaFoldDB" id="A0A398CH52"/>
<dbReference type="Gene3D" id="1.10.150.520">
    <property type="match status" value="1"/>
</dbReference>
<comment type="caution">
    <text evidence="5">The sequence shown here is derived from an EMBL/GenBank/DDBJ whole genome shotgun (WGS) entry which is preliminary data.</text>
</comment>
<dbReference type="PANTHER" id="PTHR46470:SF2">
    <property type="entry name" value="GLYCERALDEHYDE 3-PHOSPHATE PHOSPHATASE"/>
    <property type="match status" value="1"/>
</dbReference>
<dbReference type="NCBIfam" id="TIGR01549">
    <property type="entry name" value="HAD-SF-IA-v1"/>
    <property type="match status" value="1"/>
</dbReference>
<dbReference type="SUPFAM" id="SSF56784">
    <property type="entry name" value="HAD-like"/>
    <property type="match status" value="1"/>
</dbReference>
<evidence type="ECO:0000313" key="6">
    <source>
        <dbReference type="Proteomes" id="UP000266340"/>
    </source>
</evidence>
<reference evidence="5 6" key="1">
    <citation type="submission" date="2018-09" db="EMBL/GenBank/DDBJ databases">
        <title>Cohnella cavernae sp. nov., isolated from a karst cave.</title>
        <authorList>
            <person name="Zhu H."/>
        </authorList>
    </citation>
    <scope>NUCLEOTIDE SEQUENCE [LARGE SCALE GENOMIC DNA]</scope>
    <source>
        <strain evidence="5 6">K2E09-144</strain>
    </source>
</reference>
<proteinExistence type="predicted"/>
<gene>
    <name evidence="5" type="ORF">D3H35_13430</name>
</gene>
<dbReference type="InterPro" id="IPR006439">
    <property type="entry name" value="HAD-SF_hydro_IA"/>
</dbReference>
<dbReference type="Proteomes" id="UP000266340">
    <property type="component" value="Unassembled WGS sequence"/>
</dbReference>
<keyword evidence="6" id="KW-1185">Reference proteome</keyword>
<dbReference type="SFLD" id="SFLDS00003">
    <property type="entry name" value="Haloacid_Dehalogenase"/>
    <property type="match status" value="1"/>
</dbReference>
<keyword evidence="4" id="KW-0460">Magnesium</keyword>
<dbReference type="Pfam" id="PF00702">
    <property type="entry name" value="Hydrolase"/>
    <property type="match status" value="1"/>
</dbReference>